<keyword evidence="2" id="KW-1185">Reference proteome</keyword>
<dbReference type="EMBL" id="CP071793">
    <property type="protein sequence ID" value="QTD53330.1"/>
    <property type="molecule type" value="Genomic_DNA"/>
</dbReference>
<reference evidence="1" key="1">
    <citation type="submission" date="2021-03" db="EMBL/GenBank/DDBJ databases">
        <title>Acanthopleuribacteraceae sp. M133.</title>
        <authorList>
            <person name="Wang G."/>
        </authorList>
    </citation>
    <scope>NUCLEOTIDE SEQUENCE</scope>
    <source>
        <strain evidence="1">M133</strain>
    </source>
</reference>
<accession>A0A8A4TUY3</accession>
<evidence type="ECO:0000313" key="1">
    <source>
        <dbReference type="EMBL" id="QTD53330.1"/>
    </source>
</evidence>
<gene>
    <name evidence="1" type="ORF">J3U87_12820</name>
</gene>
<dbReference type="Proteomes" id="UP000663929">
    <property type="component" value="Chromosome"/>
</dbReference>
<organism evidence="1 2">
    <name type="scientific">Sulfidibacter corallicola</name>
    <dbReference type="NCBI Taxonomy" id="2818388"/>
    <lineage>
        <taxon>Bacteria</taxon>
        <taxon>Pseudomonadati</taxon>
        <taxon>Acidobacteriota</taxon>
        <taxon>Holophagae</taxon>
        <taxon>Acanthopleuribacterales</taxon>
        <taxon>Acanthopleuribacteraceae</taxon>
        <taxon>Sulfidibacter</taxon>
    </lineage>
</organism>
<dbReference type="RefSeq" id="WP_237383432.1">
    <property type="nucleotide sequence ID" value="NZ_CP071793.1"/>
</dbReference>
<proteinExistence type="predicted"/>
<sequence>MSDVHPLYPKILDQMVALDQRDFLPPKEERLEPWQRFLTEDDVNTSIINLQERHLEPVQGDVEKIELEKPSL</sequence>
<dbReference type="KEGG" id="scor:J3U87_12820"/>
<protein>
    <submittedName>
        <fullName evidence="1">Uncharacterized protein</fullName>
    </submittedName>
</protein>
<dbReference type="AlphaFoldDB" id="A0A8A4TUY3"/>
<evidence type="ECO:0000313" key="2">
    <source>
        <dbReference type="Proteomes" id="UP000663929"/>
    </source>
</evidence>
<name>A0A8A4TUY3_SULCO</name>